<reference evidence="3 4" key="1">
    <citation type="submission" date="2019-07" db="EMBL/GenBank/DDBJ databases">
        <title>Whole genome shotgun sequence of Methylobacterium haplocladii NBRC 107714.</title>
        <authorList>
            <person name="Hosoyama A."/>
            <person name="Uohara A."/>
            <person name="Ohji S."/>
            <person name="Ichikawa N."/>
        </authorList>
    </citation>
    <scope>NUCLEOTIDE SEQUENCE [LARGE SCALE GENOMIC DNA]</scope>
    <source>
        <strain evidence="3 4">NBRC 107714</strain>
    </source>
</reference>
<evidence type="ECO:0000259" key="1">
    <source>
        <dbReference type="Pfam" id="PF00534"/>
    </source>
</evidence>
<dbReference type="Pfam" id="PF00534">
    <property type="entry name" value="Glycos_transf_1"/>
    <property type="match status" value="1"/>
</dbReference>
<dbReference type="InterPro" id="IPR028098">
    <property type="entry name" value="Glyco_trans_4-like_N"/>
</dbReference>
<evidence type="ECO:0000313" key="4">
    <source>
        <dbReference type="Proteomes" id="UP000321258"/>
    </source>
</evidence>
<dbReference type="InterPro" id="IPR050194">
    <property type="entry name" value="Glycosyltransferase_grp1"/>
</dbReference>
<keyword evidence="3" id="KW-0808">Transferase</keyword>
<name>A0A512ILZ8_9HYPH</name>
<keyword evidence="4" id="KW-1185">Reference proteome</keyword>
<dbReference type="InterPro" id="IPR001296">
    <property type="entry name" value="Glyco_trans_1"/>
</dbReference>
<dbReference type="PANTHER" id="PTHR45947:SF3">
    <property type="entry name" value="SULFOQUINOVOSYL TRANSFERASE SQD2"/>
    <property type="match status" value="1"/>
</dbReference>
<dbReference type="PANTHER" id="PTHR45947">
    <property type="entry name" value="SULFOQUINOVOSYL TRANSFERASE SQD2"/>
    <property type="match status" value="1"/>
</dbReference>
<dbReference type="EMBL" id="BJZT01000009">
    <property type="protein sequence ID" value="GEO98740.1"/>
    <property type="molecule type" value="Genomic_DNA"/>
</dbReference>
<dbReference type="Proteomes" id="UP000321258">
    <property type="component" value="Unassembled WGS sequence"/>
</dbReference>
<feature type="domain" description="Glycosyl transferase family 1" evidence="1">
    <location>
        <begin position="208"/>
        <end position="342"/>
    </location>
</feature>
<dbReference type="RefSeq" id="WP_147077434.1">
    <property type="nucleotide sequence ID" value="NZ_BJZT01000009.1"/>
</dbReference>
<dbReference type="Gene3D" id="3.40.50.2000">
    <property type="entry name" value="Glycogen Phosphorylase B"/>
    <property type="match status" value="2"/>
</dbReference>
<dbReference type="GO" id="GO:0016758">
    <property type="term" value="F:hexosyltransferase activity"/>
    <property type="evidence" value="ECO:0007669"/>
    <property type="project" value="TreeGrafter"/>
</dbReference>
<evidence type="ECO:0000313" key="3">
    <source>
        <dbReference type="EMBL" id="GEO98740.1"/>
    </source>
</evidence>
<dbReference type="OrthoDB" id="9790710at2"/>
<gene>
    <name evidence="3" type="ORF">MHA02_11280</name>
</gene>
<comment type="caution">
    <text evidence="3">The sequence shown here is derived from an EMBL/GenBank/DDBJ whole genome shotgun (WGS) entry which is preliminary data.</text>
</comment>
<organism evidence="3 4">
    <name type="scientific">Methylobacterium haplocladii</name>
    <dbReference type="NCBI Taxonomy" id="1176176"/>
    <lineage>
        <taxon>Bacteria</taxon>
        <taxon>Pseudomonadati</taxon>
        <taxon>Pseudomonadota</taxon>
        <taxon>Alphaproteobacteria</taxon>
        <taxon>Hyphomicrobiales</taxon>
        <taxon>Methylobacteriaceae</taxon>
        <taxon>Methylobacterium</taxon>
    </lineage>
</organism>
<dbReference type="Pfam" id="PF13439">
    <property type="entry name" value="Glyco_transf_4"/>
    <property type="match status" value="1"/>
</dbReference>
<accession>A0A512ILZ8</accession>
<dbReference type="AlphaFoldDB" id="A0A512ILZ8"/>
<feature type="domain" description="Glycosyltransferase subfamily 4-like N-terminal" evidence="2">
    <location>
        <begin position="32"/>
        <end position="191"/>
    </location>
</feature>
<protein>
    <submittedName>
        <fullName evidence="3">Glycosyl transferase</fullName>
    </submittedName>
</protein>
<dbReference type="CDD" id="cd03801">
    <property type="entry name" value="GT4_PimA-like"/>
    <property type="match status" value="1"/>
</dbReference>
<proteinExistence type="predicted"/>
<evidence type="ECO:0000259" key="2">
    <source>
        <dbReference type="Pfam" id="PF13439"/>
    </source>
</evidence>
<sequence length="403" mass="44064">MKPPIKPRRRRGAGRPLKVMMLGLRGLPRVQGGVERHVEELALRLARSGCSVEILARGPYVERKEPHRWRGLVVTPLPSPRTRSLEAVVHTFVGVVHAARRGPDILHIHAVGPSLLVPFARALGLRVVVTHHGFDYERAKWGRLARVALKLGEWVGMRFADRRIAVSRVIARTMNTRYDVLVAAVPNGVTPQPQPSSVTALRQFGLTRRRYIITVSRLVPEKRHLDLIEAFAHGAPDGWHLAIVGAADHEDTYSRMVLAAADATPGVIATGFQSGLALRELMAHAGLFVLPSSHEGLPIALLEALAEGLPVIASDIPANREIGLPDDCYFPVGDIPALTAAIAQSCASFRTDAQREATRALVGRDYDWDVIAEEVRAVYETISLDQSSEMIPGTLTPLPHPLP</sequence>
<dbReference type="SUPFAM" id="SSF53756">
    <property type="entry name" value="UDP-Glycosyltransferase/glycogen phosphorylase"/>
    <property type="match status" value="1"/>
</dbReference>